<evidence type="ECO:0000256" key="2">
    <source>
        <dbReference type="ARBA" id="ARBA00023002"/>
    </source>
</evidence>
<keyword evidence="1" id="KW-0521">NADP</keyword>
<evidence type="ECO:0000256" key="3">
    <source>
        <dbReference type="RuleBase" id="RU004475"/>
    </source>
</evidence>
<evidence type="ECO:0000256" key="1">
    <source>
        <dbReference type="ARBA" id="ARBA00022857"/>
    </source>
</evidence>
<keyword evidence="2 3" id="KW-0560">Oxidoreductase</keyword>
<comment type="similarity">
    <text evidence="3">Belongs to the 3-beta-HSD family.</text>
</comment>
<organism evidence="5">
    <name type="scientific">Fagus sylvatica</name>
    <name type="common">Beechnut</name>
    <dbReference type="NCBI Taxonomy" id="28930"/>
    <lineage>
        <taxon>Eukaryota</taxon>
        <taxon>Viridiplantae</taxon>
        <taxon>Streptophyta</taxon>
        <taxon>Embryophyta</taxon>
        <taxon>Tracheophyta</taxon>
        <taxon>Spermatophyta</taxon>
        <taxon>Magnoliopsida</taxon>
        <taxon>eudicotyledons</taxon>
        <taxon>Gunneridae</taxon>
        <taxon>Pentapetalae</taxon>
        <taxon>rosids</taxon>
        <taxon>fabids</taxon>
        <taxon>Fagales</taxon>
        <taxon>Fagaceae</taxon>
        <taxon>Fagus</taxon>
    </lineage>
</organism>
<reference evidence="5" key="1">
    <citation type="submission" date="2018-02" db="EMBL/GenBank/DDBJ databases">
        <authorList>
            <person name="Cohen D.B."/>
            <person name="Kent A.D."/>
        </authorList>
    </citation>
    <scope>NUCLEOTIDE SEQUENCE</scope>
</reference>
<name>A0A2N9J3A3_FAGSY</name>
<evidence type="ECO:0000259" key="4">
    <source>
        <dbReference type="Pfam" id="PF01073"/>
    </source>
</evidence>
<dbReference type="InterPro" id="IPR036291">
    <property type="entry name" value="NAD(P)-bd_dom_sf"/>
</dbReference>
<dbReference type="Pfam" id="PF01073">
    <property type="entry name" value="3Beta_HSD"/>
    <property type="match status" value="1"/>
</dbReference>
<dbReference type="GO" id="GO:0006694">
    <property type="term" value="P:steroid biosynthetic process"/>
    <property type="evidence" value="ECO:0007669"/>
    <property type="project" value="InterPro"/>
</dbReference>
<dbReference type="AlphaFoldDB" id="A0A2N9J3A3"/>
<protein>
    <recommendedName>
        <fullName evidence="4">3-beta hydroxysteroid dehydrogenase/isomerase domain-containing protein</fullName>
    </recommendedName>
</protein>
<proteinExistence type="inferred from homology"/>
<dbReference type="Gene3D" id="3.40.50.720">
    <property type="entry name" value="NAD(P)-binding Rossmann-like Domain"/>
    <property type="match status" value="1"/>
</dbReference>
<dbReference type="InterPro" id="IPR002225">
    <property type="entry name" value="3Beta_OHSteriod_DH/Estase"/>
</dbReference>
<dbReference type="PANTHER" id="PTHR10366:SF589">
    <property type="entry name" value="CINNAMOYL-COA REDUCTASE-LIKE SNL6"/>
    <property type="match status" value="1"/>
</dbReference>
<accession>A0A2N9J3A3</accession>
<dbReference type="PANTHER" id="PTHR10366">
    <property type="entry name" value="NAD DEPENDENT EPIMERASE/DEHYDRATASE"/>
    <property type="match status" value="1"/>
</dbReference>
<dbReference type="GO" id="GO:0016616">
    <property type="term" value="F:oxidoreductase activity, acting on the CH-OH group of donors, NAD or NADP as acceptor"/>
    <property type="evidence" value="ECO:0007669"/>
    <property type="project" value="InterPro"/>
</dbReference>
<feature type="domain" description="3-beta hydroxysteroid dehydrogenase/isomerase" evidence="4">
    <location>
        <begin position="43"/>
        <end position="177"/>
    </location>
</feature>
<evidence type="ECO:0000313" key="5">
    <source>
        <dbReference type="EMBL" id="SPD30943.1"/>
    </source>
</evidence>
<dbReference type="InterPro" id="IPR050425">
    <property type="entry name" value="NAD(P)_dehydrat-like"/>
</dbReference>
<dbReference type="EMBL" id="OIVN01006339">
    <property type="protein sequence ID" value="SPD30943.1"/>
    <property type="molecule type" value="Genomic_DNA"/>
</dbReference>
<dbReference type="SUPFAM" id="SSF51735">
    <property type="entry name" value="NAD(P)-binding Rossmann-fold domains"/>
    <property type="match status" value="1"/>
</dbReference>
<gene>
    <name evidence="5" type="ORF">FSB_LOCUS58825</name>
</gene>
<sequence>MLVEEVAASKLMVLQALKKKQQSRITNLSKCSLSARKKDLVCVTSGNSYLGSHIVKELLANGYPVRVTIQNQVDFEDMKELIRDEEINQLQGVVIANMGDIDSLCNAFRGCHAIFHTSSFIDPHGVSGYSEQMAFLEAEGARNVIEACGRAAYVKRCVFTSSLLASIWKGNNVDRVIDETCWSDEEFCRENKLWLALGKTTAEKVAWRKSKEMKVELVTVCPGLLMAPSFPNAHKETSIPYLKGGQVMLQRGILATGDVKKVAKAHVHVYEAMDYGACGRYLCFERIVQRLDEAIELENGLKMHGKLSGGRQEVLPEGDEEIHSNLSNSKLTKLILQVSQRLSCKQ</sequence>